<gene>
    <name evidence="2" type="ordered locus">Curi_c28360</name>
</gene>
<reference evidence="2 3" key="1">
    <citation type="journal article" date="2012" name="PLoS ONE">
        <title>The purine-utilizing bacterium Clostridium acidurici 9a: a genome-guided metabolic reconsideration.</title>
        <authorList>
            <person name="Hartwich K."/>
            <person name="Poehlein A."/>
            <person name="Daniel R."/>
        </authorList>
    </citation>
    <scope>NUCLEOTIDE SEQUENCE [LARGE SCALE GENOMIC DNA]</scope>
    <source>
        <strain evidence="3">ATCC 7906 / DSM 604 / BCRC 14475 / CIP 104303 / KCTC 5404 / NCIMB 10678 / 9a</strain>
    </source>
</reference>
<evidence type="ECO:0000313" key="3">
    <source>
        <dbReference type="Proteomes" id="UP000006094"/>
    </source>
</evidence>
<name>K0B1F3_GOTA9</name>
<dbReference type="Pfam" id="PF13485">
    <property type="entry name" value="Peptidase_MA_2"/>
    <property type="match status" value="1"/>
</dbReference>
<proteinExistence type="predicted"/>
<organism evidence="2 3">
    <name type="scientific">Gottschalkia acidurici (strain ATCC 7906 / DSM 604 / BCRC 14475 / CIP 104303 / KCTC 5404 / NCIMB 10678 / 9a)</name>
    <name type="common">Clostridium acidurici</name>
    <dbReference type="NCBI Taxonomy" id="1128398"/>
    <lineage>
        <taxon>Bacteria</taxon>
        <taxon>Bacillati</taxon>
        <taxon>Bacillota</taxon>
        <taxon>Tissierellia</taxon>
        <taxon>Tissierellales</taxon>
        <taxon>Gottschalkiaceae</taxon>
        <taxon>Gottschalkia</taxon>
    </lineage>
</organism>
<dbReference type="InterPro" id="IPR039568">
    <property type="entry name" value="Peptidase_MA-like_dom"/>
</dbReference>
<dbReference type="RefSeq" id="WP_014968962.1">
    <property type="nucleotide sequence ID" value="NC_018664.1"/>
</dbReference>
<dbReference type="PATRIC" id="fig|1128398.3.peg.2929"/>
<dbReference type="KEGG" id="cad:Curi_c28360"/>
<dbReference type="AlphaFoldDB" id="K0B1F3"/>
<keyword evidence="3" id="KW-1185">Reference proteome</keyword>
<dbReference type="Proteomes" id="UP000006094">
    <property type="component" value="Chromosome"/>
</dbReference>
<dbReference type="HOGENOM" id="CLU_079582_0_0_9"/>
<dbReference type="OrthoDB" id="9787613at2"/>
<feature type="domain" description="Peptidase MA-like" evidence="1">
    <location>
        <begin position="86"/>
        <end position="256"/>
    </location>
</feature>
<protein>
    <recommendedName>
        <fullName evidence="1">Peptidase MA-like domain-containing protein</fullName>
    </recommendedName>
</protein>
<accession>K0B1F3</accession>
<evidence type="ECO:0000259" key="1">
    <source>
        <dbReference type="Pfam" id="PF13485"/>
    </source>
</evidence>
<dbReference type="EMBL" id="CP003326">
    <property type="protein sequence ID" value="AFS79828.1"/>
    <property type="molecule type" value="Genomic_DNA"/>
</dbReference>
<evidence type="ECO:0000313" key="2">
    <source>
        <dbReference type="EMBL" id="AFS79828.1"/>
    </source>
</evidence>
<dbReference type="eggNOG" id="COG0308">
    <property type="taxonomic scope" value="Bacteria"/>
</dbReference>
<dbReference type="STRING" id="1128398.Curi_c28360"/>
<sequence>MKKKYIMIPIMILLFIVTVFRESLITYFNPLFKYVGQKNIVRSVKDYNMLETEHFIIRYKYEDTDEAIVTSKLSEKYYTNVTDMYGYKPKGKVQVIIYPNGEEMMNNTNLNEEVPPIGVYYSGVIHILDPKEWINDKENLNYIYEKEGPIVHEFAHLIIDDITKGNYPMWLTEGLALYTEYKLTGFEIREPLTEEETVSMKSLHDDFQDLNQEVAYRESFDIVKEISDEWGFNKINGILHTLGEGKNANKTIESVLKIQKGKLVY</sequence>